<protein>
    <recommendedName>
        <fullName evidence="4">Glycosyltransferase</fullName>
    </recommendedName>
</protein>
<sequence length="455" mass="50542">MEKQEAKSLGRRLVLVVFPFQGHINPMLQLATILNSKGFSITIVHPQFNSPNHAKHPEFSFVSLPDGLSKSNISPTDLVALISALKTNCEAPFQQYLEEMLKVDDPHDRVACVVYDGFMHFAQVVANNLKLPGINVRTSAVATLLFFAVFPRAHDQGYISFKECLAQAPAPELQSLDFNDVLGPAEIPTPLLELRATVTHATKKASAVIVNTMHFLEQQTMSKVHEYFPSPIFCIGPFHKLAPPSASSTSLLKEDTSCISWLDKQAPNSVIYISFGSMVSMDEKELVEIAWGLANSEQPFLWVVRPGLVRGSEWIELLPESFKERVEGRGCIVKWAPQKEVLAHGAVGGFWSHCGWNSTMESVCEGVPMLCRPYFGDQGLGARYVCRVWKVGLELEGVLERGKIERAIRTLMVDSEGVEIRERAKDLKEKADLCLSEDGSSYNALNELAQHILSF</sequence>
<name>A0A2N9F4Y5_FAGSY</name>
<gene>
    <name evidence="3" type="ORF">FSB_LOCUS13888</name>
</gene>
<dbReference type="Gene3D" id="3.40.50.2000">
    <property type="entry name" value="Glycogen Phosphorylase B"/>
    <property type="match status" value="2"/>
</dbReference>
<organism evidence="3">
    <name type="scientific">Fagus sylvatica</name>
    <name type="common">Beechnut</name>
    <dbReference type="NCBI Taxonomy" id="28930"/>
    <lineage>
        <taxon>Eukaryota</taxon>
        <taxon>Viridiplantae</taxon>
        <taxon>Streptophyta</taxon>
        <taxon>Embryophyta</taxon>
        <taxon>Tracheophyta</taxon>
        <taxon>Spermatophyta</taxon>
        <taxon>Magnoliopsida</taxon>
        <taxon>eudicotyledons</taxon>
        <taxon>Gunneridae</taxon>
        <taxon>Pentapetalae</taxon>
        <taxon>rosids</taxon>
        <taxon>fabids</taxon>
        <taxon>Fagales</taxon>
        <taxon>Fagaceae</taxon>
        <taxon>Fagus</taxon>
    </lineage>
</organism>
<reference evidence="3" key="1">
    <citation type="submission" date="2018-02" db="EMBL/GenBank/DDBJ databases">
        <authorList>
            <person name="Cohen D.B."/>
            <person name="Kent A.D."/>
        </authorList>
    </citation>
    <scope>NUCLEOTIDE SEQUENCE</scope>
</reference>
<dbReference type="FunFam" id="3.40.50.2000:FF:000120">
    <property type="entry name" value="UDP-glycosyltransferase 76C1"/>
    <property type="match status" value="1"/>
</dbReference>
<dbReference type="SUPFAM" id="SSF53756">
    <property type="entry name" value="UDP-Glycosyltransferase/glycogen phosphorylase"/>
    <property type="match status" value="1"/>
</dbReference>
<comment type="similarity">
    <text evidence="1">Belongs to the UDP-glycosyltransferase family.</text>
</comment>
<keyword evidence="2" id="KW-0808">Transferase</keyword>
<dbReference type="PANTHER" id="PTHR11926">
    <property type="entry name" value="GLUCOSYL/GLUCURONOSYL TRANSFERASES"/>
    <property type="match status" value="1"/>
</dbReference>
<dbReference type="PANTHER" id="PTHR11926:SF1047">
    <property type="entry name" value="UDP-GLUCOSE IRIDOID GLUCOSYLTRANSFERASE-LIKE ISOFORM X1"/>
    <property type="match status" value="1"/>
</dbReference>
<evidence type="ECO:0000256" key="1">
    <source>
        <dbReference type="ARBA" id="ARBA00009995"/>
    </source>
</evidence>
<dbReference type="GO" id="GO:0080043">
    <property type="term" value="F:quercetin 3-O-glucosyltransferase activity"/>
    <property type="evidence" value="ECO:0007669"/>
    <property type="project" value="TreeGrafter"/>
</dbReference>
<dbReference type="FunFam" id="3.40.50.2000:FF:000060">
    <property type="entry name" value="Glycosyltransferase"/>
    <property type="match status" value="1"/>
</dbReference>
<evidence type="ECO:0008006" key="4">
    <source>
        <dbReference type="Google" id="ProtNLM"/>
    </source>
</evidence>
<accession>A0A2N9F4Y5</accession>
<dbReference type="EMBL" id="OIVN01000817">
    <property type="protein sequence ID" value="SPC86006.1"/>
    <property type="molecule type" value="Genomic_DNA"/>
</dbReference>
<evidence type="ECO:0000313" key="3">
    <source>
        <dbReference type="EMBL" id="SPC86006.1"/>
    </source>
</evidence>
<dbReference type="InterPro" id="IPR002213">
    <property type="entry name" value="UDP_glucos_trans"/>
</dbReference>
<dbReference type="CDD" id="cd03784">
    <property type="entry name" value="GT1_Gtf-like"/>
    <property type="match status" value="1"/>
</dbReference>
<dbReference type="AlphaFoldDB" id="A0A2N9F4Y5"/>
<dbReference type="Pfam" id="PF00201">
    <property type="entry name" value="UDPGT"/>
    <property type="match status" value="1"/>
</dbReference>
<proteinExistence type="inferred from homology"/>
<evidence type="ECO:0000256" key="2">
    <source>
        <dbReference type="ARBA" id="ARBA00022679"/>
    </source>
</evidence>
<dbReference type="GO" id="GO:0080044">
    <property type="term" value="F:quercetin 7-O-glucosyltransferase activity"/>
    <property type="evidence" value="ECO:0007669"/>
    <property type="project" value="TreeGrafter"/>
</dbReference>